<dbReference type="GO" id="GO:0045217">
    <property type="term" value="P:cell-cell junction maintenance"/>
    <property type="evidence" value="ECO:0007669"/>
    <property type="project" value="TreeGrafter"/>
</dbReference>
<dbReference type="SMART" id="SM00179">
    <property type="entry name" value="EGF_CA"/>
    <property type="match status" value="3"/>
</dbReference>
<feature type="domain" description="EGF-like" evidence="14">
    <location>
        <begin position="2284"/>
        <end position="2320"/>
    </location>
</feature>
<dbReference type="FunFam" id="3.10.250.10:FF:000001">
    <property type="entry name" value="Lysyl oxidase 4 isoform X1"/>
    <property type="match status" value="1"/>
</dbReference>
<comment type="caution">
    <text evidence="9">Lacks conserved residue(s) required for the propagation of feature annotation.</text>
</comment>
<feature type="disulfide bond" evidence="11">
    <location>
        <begin position="2684"/>
        <end position="2745"/>
    </location>
</feature>
<dbReference type="InterPro" id="IPR003410">
    <property type="entry name" value="HYR_dom"/>
</dbReference>
<dbReference type="PROSITE" id="PS00022">
    <property type="entry name" value="EGF_1"/>
    <property type="match status" value="4"/>
</dbReference>
<dbReference type="Pfam" id="PF00057">
    <property type="entry name" value="Ldl_recept_a"/>
    <property type="match status" value="2"/>
</dbReference>
<dbReference type="InterPro" id="IPR036772">
    <property type="entry name" value="SRCR-like_dom_sf"/>
</dbReference>
<dbReference type="PROSITE" id="PS50026">
    <property type="entry name" value="EGF_3"/>
    <property type="match status" value="4"/>
</dbReference>
<feature type="disulfide bond" evidence="10">
    <location>
        <begin position="1807"/>
        <end position="1822"/>
    </location>
</feature>
<reference evidence="18" key="1">
    <citation type="submission" date="2021-10" db="EMBL/GenBank/DDBJ databases">
        <title>Tropical sea cucumber genome reveals ecological adaptation and Cuvierian tubules defense mechanism.</title>
        <authorList>
            <person name="Chen T."/>
        </authorList>
    </citation>
    <scope>NUCLEOTIDE SEQUENCE</scope>
    <source>
        <strain evidence="18">Nanhai2018</strain>
        <tissue evidence="18">Muscle</tissue>
    </source>
</reference>
<feature type="disulfide bond" evidence="9">
    <location>
        <begin position="2310"/>
        <end position="2319"/>
    </location>
</feature>
<dbReference type="SMART" id="SM00192">
    <property type="entry name" value="LDLa"/>
    <property type="match status" value="11"/>
</dbReference>
<dbReference type="SMART" id="SM00181">
    <property type="entry name" value="EGF"/>
    <property type="match status" value="5"/>
</dbReference>
<dbReference type="SUPFAM" id="SSF57196">
    <property type="entry name" value="EGF/Laminin"/>
    <property type="match status" value="3"/>
</dbReference>
<dbReference type="CDD" id="cd00112">
    <property type="entry name" value="LDLa"/>
    <property type="match status" value="4"/>
</dbReference>
<feature type="disulfide bond" evidence="9">
    <location>
        <begin position="2258"/>
        <end position="2267"/>
    </location>
</feature>
<dbReference type="GO" id="GO:0005509">
    <property type="term" value="F:calcium ion binding"/>
    <property type="evidence" value="ECO:0007669"/>
    <property type="project" value="InterPro"/>
</dbReference>
<evidence type="ECO:0000256" key="6">
    <source>
        <dbReference type="ARBA" id="ARBA00022825"/>
    </source>
</evidence>
<dbReference type="PROSITE" id="PS50240">
    <property type="entry name" value="TRYPSIN_DOM"/>
    <property type="match status" value="1"/>
</dbReference>
<feature type="disulfide bond" evidence="10">
    <location>
        <begin position="1918"/>
        <end position="1933"/>
    </location>
</feature>
<dbReference type="PRINTS" id="PR00258">
    <property type="entry name" value="SPERACTRCPTR"/>
</dbReference>
<feature type="disulfide bond" evidence="11">
    <location>
        <begin position="2715"/>
        <end position="2725"/>
    </location>
</feature>
<feature type="disulfide bond" evidence="10">
    <location>
        <begin position="227"/>
        <end position="245"/>
    </location>
</feature>
<feature type="disulfide bond" evidence="11">
    <location>
        <begin position="2139"/>
        <end position="2203"/>
    </location>
</feature>
<feature type="disulfide bond" evidence="11">
    <location>
        <begin position="2077"/>
        <end position="2087"/>
    </location>
</feature>
<dbReference type="InterPro" id="IPR001254">
    <property type="entry name" value="Trypsin_dom"/>
</dbReference>
<dbReference type="PANTHER" id="PTHR47653">
    <property type="entry name" value="PROTEIN BARK BEETLE"/>
    <property type="match status" value="1"/>
</dbReference>
<dbReference type="PRINTS" id="PR00261">
    <property type="entry name" value="LDLRECEPTOR"/>
</dbReference>
<evidence type="ECO:0000313" key="18">
    <source>
        <dbReference type="EMBL" id="KAJ8030427.1"/>
    </source>
</evidence>
<dbReference type="GO" id="GO:0006508">
    <property type="term" value="P:proteolysis"/>
    <property type="evidence" value="ECO:0007669"/>
    <property type="project" value="UniProtKB-KW"/>
</dbReference>
<dbReference type="EMBL" id="JAIZAY010000013">
    <property type="protein sequence ID" value="KAJ8030427.1"/>
    <property type="molecule type" value="Genomic_DNA"/>
</dbReference>
<dbReference type="SUPFAM" id="SSF49854">
    <property type="entry name" value="Spermadhesin, CUB domain"/>
    <property type="match status" value="3"/>
</dbReference>
<evidence type="ECO:0000256" key="2">
    <source>
        <dbReference type="ARBA" id="ARBA00022670"/>
    </source>
</evidence>
<dbReference type="InterPro" id="IPR053243">
    <property type="entry name" value="SJ_maturation_regulator"/>
</dbReference>
<dbReference type="Pfam" id="PF02494">
    <property type="entry name" value="HYR"/>
    <property type="match status" value="2"/>
</dbReference>
<feature type="domain" description="SRCR" evidence="16">
    <location>
        <begin position="2646"/>
        <end position="2746"/>
    </location>
</feature>
<keyword evidence="19" id="KW-1185">Reference proteome</keyword>
<dbReference type="Pfam" id="PF00089">
    <property type="entry name" value="Trypsin"/>
    <property type="match status" value="1"/>
</dbReference>
<dbReference type="Gene3D" id="2.10.25.10">
    <property type="entry name" value="Laminin"/>
    <property type="match status" value="3"/>
</dbReference>
<feature type="disulfide bond" evidence="11">
    <location>
        <begin position="2046"/>
        <end position="2107"/>
    </location>
</feature>
<dbReference type="SMART" id="SM00042">
    <property type="entry name" value="CUB"/>
    <property type="match status" value="3"/>
</dbReference>
<dbReference type="SUPFAM" id="SSF50494">
    <property type="entry name" value="Trypsin-like serine proteases"/>
    <property type="match status" value="1"/>
</dbReference>
<gene>
    <name evidence="18" type="ORF">HOLleu_26855</name>
</gene>
<keyword evidence="2" id="KW-0645">Protease</keyword>
<dbReference type="Proteomes" id="UP001152320">
    <property type="component" value="Chromosome 13"/>
</dbReference>
<dbReference type="SMART" id="SM00020">
    <property type="entry name" value="Tryp_SPc"/>
    <property type="match status" value="1"/>
</dbReference>
<evidence type="ECO:0000259" key="15">
    <source>
        <dbReference type="PROSITE" id="PS50240"/>
    </source>
</evidence>
<dbReference type="InterPro" id="IPR023415">
    <property type="entry name" value="LDLR_class-A_CS"/>
</dbReference>
<feature type="domain" description="Peptidase S1" evidence="15">
    <location>
        <begin position="2938"/>
        <end position="3145"/>
    </location>
</feature>
<dbReference type="SUPFAM" id="SSF57424">
    <property type="entry name" value="LDL receptor-like module"/>
    <property type="match status" value="7"/>
</dbReference>
<dbReference type="GO" id="GO:0004252">
    <property type="term" value="F:serine-type endopeptidase activity"/>
    <property type="evidence" value="ECO:0007669"/>
    <property type="project" value="InterPro"/>
</dbReference>
<feature type="disulfide bond" evidence="10">
    <location>
        <begin position="1975"/>
        <end position="1993"/>
    </location>
</feature>
<dbReference type="CDD" id="cd00041">
    <property type="entry name" value="CUB"/>
    <property type="match status" value="2"/>
</dbReference>
<feature type="disulfide bond" evidence="10">
    <location>
        <begin position="1987"/>
        <end position="2002"/>
    </location>
</feature>
<keyword evidence="1" id="KW-0768">Sushi</keyword>
<dbReference type="InterPro" id="IPR000859">
    <property type="entry name" value="CUB_dom"/>
</dbReference>
<feature type="disulfide bond" evidence="9">
    <location>
        <begin position="2239"/>
        <end position="2256"/>
    </location>
</feature>
<feature type="disulfide bond" evidence="11">
    <location>
        <begin position="2671"/>
        <end position="2735"/>
    </location>
</feature>
<evidence type="ECO:0000256" key="10">
    <source>
        <dbReference type="PROSITE-ProRule" id="PRU00124"/>
    </source>
</evidence>
<keyword evidence="4" id="KW-0677">Repeat</keyword>
<feature type="chain" id="PRO_5040412639" evidence="12">
    <location>
        <begin position="23"/>
        <end position="3147"/>
    </location>
</feature>
<dbReference type="GO" id="GO:0016020">
    <property type="term" value="C:membrane"/>
    <property type="evidence" value="ECO:0007669"/>
    <property type="project" value="InterPro"/>
</dbReference>
<evidence type="ECO:0000256" key="5">
    <source>
        <dbReference type="ARBA" id="ARBA00022801"/>
    </source>
</evidence>
<evidence type="ECO:0000256" key="7">
    <source>
        <dbReference type="ARBA" id="ARBA00023157"/>
    </source>
</evidence>
<dbReference type="OrthoDB" id="10663925at2759"/>
<feature type="disulfide bond" evidence="11">
    <location>
        <begin position="2033"/>
        <end position="2097"/>
    </location>
</feature>
<dbReference type="Gene3D" id="4.10.400.10">
    <property type="entry name" value="Low-density Lipoprotein Receptor"/>
    <property type="match status" value="6"/>
</dbReference>
<dbReference type="CDD" id="cd00054">
    <property type="entry name" value="EGF_CA"/>
    <property type="match status" value="3"/>
</dbReference>
<feature type="domain" description="EGF-like" evidence="14">
    <location>
        <begin position="2230"/>
        <end position="2268"/>
    </location>
</feature>
<feature type="domain" description="SRCR" evidence="16">
    <location>
        <begin position="2008"/>
        <end position="2108"/>
    </location>
</feature>
<organism evidence="18 19">
    <name type="scientific">Holothuria leucospilota</name>
    <name type="common">Black long sea cucumber</name>
    <name type="synonym">Mertensiothuria leucospilota</name>
    <dbReference type="NCBI Taxonomy" id="206669"/>
    <lineage>
        <taxon>Eukaryota</taxon>
        <taxon>Metazoa</taxon>
        <taxon>Echinodermata</taxon>
        <taxon>Eleutherozoa</taxon>
        <taxon>Echinozoa</taxon>
        <taxon>Holothuroidea</taxon>
        <taxon>Aspidochirotacea</taxon>
        <taxon>Aspidochirotida</taxon>
        <taxon>Holothuriidae</taxon>
        <taxon>Holothuria</taxon>
    </lineage>
</organism>
<feature type="disulfide bond" evidence="10">
    <location>
        <begin position="239"/>
        <end position="254"/>
    </location>
</feature>
<evidence type="ECO:0000256" key="11">
    <source>
        <dbReference type="PROSITE-ProRule" id="PRU00196"/>
    </source>
</evidence>
<dbReference type="InterPro" id="IPR043504">
    <property type="entry name" value="Peptidase_S1_PA_chymotrypsin"/>
</dbReference>
<feature type="disulfide bond" evidence="11">
    <location>
        <begin position="2152"/>
        <end position="2213"/>
    </location>
</feature>
<dbReference type="PROSITE" id="PS01209">
    <property type="entry name" value="LDLRA_1"/>
    <property type="match status" value="1"/>
</dbReference>
<keyword evidence="6" id="KW-0720">Serine protease</keyword>
<dbReference type="InterPro" id="IPR000742">
    <property type="entry name" value="EGF"/>
</dbReference>
<evidence type="ECO:0000259" key="16">
    <source>
        <dbReference type="PROSITE" id="PS50287"/>
    </source>
</evidence>
<evidence type="ECO:0000259" key="14">
    <source>
        <dbReference type="PROSITE" id="PS50026"/>
    </source>
</evidence>
<evidence type="ECO:0000256" key="3">
    <source>
        <dbReference type="ARBA" id="ARBA00022729"/>
    </source>
</evidence>
<dbReference type="Gene3D" id="3.10.250.10">
    <property type="entry name" value="SRCR-like domain"/>
    <property type="match status" value="3"/>
</dbReference>
<dbReference type="Pfam" id="PF00530">
    <property type="entry name" value="SRCR"/>
    <property type="match status" value="3"/>
</dbReference>
<dbReference type="FunFam" id="3.10.250.10:FF:000011">
    <property type="entry name" value="Scavenger receptor class A member 5"/>
    <property type="match status" value="1"/>
</dbReference>
<feature type="signal peptide" evidence="12">
    <location>
        <begin position="1"/>
        <end position="22"/>
    </location>
</feature>
<dbReference type="SMART" id="SM00202">
    <property type="entry name" value="SR"/>
    <property type="match status" value="3"/>
</dbReference>
<dbReference type="InterPro" id="IPR001881">
    <property type="entry name" value="EGF-like_Ca-bd_dom"/>
</dbReference>
<evidence type="ECO:0000313" key="19">
    <source>
        <dbReference type="Proteomes" id="UP001152320"/>
    </source>
</evidence>
<dbReference type="PROSITE" id="PS50825">
    <property type="entry name" value="HYR"/>
    <property type="match status" value="2"/>
</dbReference>
<feature type="domain" description="CUB" evidence="13">
    <location>
        <begin position="2524"/>
        <end position="2640"/>
    </location>
</feature>
<dbReference type="FunFam" id="3.10.250.10:FF:000006">
    <property type="entry name" value="neurotrypsin isoform X2"/>
    <property type="match status" value="1"/>
</dbReference>
<keyword evidence="8" id="KW-0325">Glycoprotein</keyword>
<feature type="domain" description="EGF-like" evidence="14">
    <location>
        <begin position="2349"/>
        <end position="2385"/>
    </location>
</feature>
<dbReference type="InterPro" id="IPR000152">
    <property type="entry name" value="EGF-type_Asp/Asn_hydroxyl_site"/>
</dbReference>
<dbReference type="InterPro" id="IPR002172">
    <property type="entry name" value="LDrepeatLR_classA_rpt"/>
</dbReference>
<accession>A0A9Q1BPG5</accession>
<keyword evidence="3 12" id="KW-0732">Signal</keyword>
<dbReference type="Pfam" id="PF00431">
    <property type="entry name" value="CUB"/>
    <property type="match status" value="1"/>
</dbReference>
<dbReference type="InterPro" id="IPR001190">
    <property type="entry name" value="SRCR"/>
</dbReference>
<dbReference type="SUPFAM" id="SSF56487">
    <property type="entry name" value="SRCR-like"/>
    <property type="match status" value="3"/>
</dbReference>
<comment type="caution">
    <text evidence="18">The sequence shown here is derived from an EMBL/GenBank/DDBJ whole genome shotgun (WGS) entry which is preliminary data.</text>
</comment>
<feature type="disulfide bond" evidence="11">
    <location>
        <begin position="2183"/>
        <end position="2193"/>
    </location>
</feature>
<keyword evidence="7 11" id="KW-1015">Disulfide bond</keyword>
<feature type="disulfide bond" evidence="9">
    <location>
        <begin position="49"/>
        <end position="58"/>
    </location>
</feature>
<evidence type="ECO:0000259" key="17">
    <source>
        <dbReference type="PROSITE" id="PS50825"/>
    </source>
</evidence>
<dbReference type="PROSITE" id="PS01186">
    <property type="entry name" value="EGF_2"/>
    <property type="match status" value="1"/>
</dbReference>
<name>A0A9Q1BPG5_HOLLE</name>
<keyword evidence="5" id="KW-0378">Hydrolase</keyword>
<evidence type="ECO:0000256" key="1">
    <source>
        <dbReference type="ARBA" id="ARBA00022659"/>
    </source>
</evidence>
<dbReference type="PROSITE" id="PS50287">
    <property type="entry name" value="SRCR_2"/>
    <property type="match status" value="3"/>
</dbReference>
<evidence type="ECO:0000256" key="8">
    <source>
        <dbReference type="ARBA" id="ARBA00023180"/>
    </source>
</evidence>
<dbReference type="PROSITE" id="PS50068">
    <property type="entry name" value="LDLRA_2"/>
    <property type="match status" value="5"/>
</dbReference>
<keyword evidence="9" id="KW-0245">EGF-like domain</keyword>
<dbReference type="Gene3D" id="2.60.120.290">
    <property type="entry name" value="Spermadhesin, CUB domain"/>
    <property type="match status" value="2"/>
</dbReference>
<evidence type="ECO:0000256" key="12">
    <source>
        <dbReference type="SAM" id="SignalP"/>
    </source>
</evidence>
<feature type="disulfide bond" evidence="10">
    <location>
        <begin position="1968"/>
        <end position="1980"/>
    </location>
</feature>
<feature type="domain" description="HYR" evidence="17">
    <location>
        <begin position="143"/>
        <end position="223"/>
    </location>
</feature>
<evidence type="ECO:0000259" key="13">
    <source>
        <dbReference type="PROSITE" id="PS01180"/>
    </source>
</evidence>
<dbReference type="InterPro" id="IPR009003">
    <property type="entry name" value="Peptidase_S1_PA"/>
</dbReference>
<feature type="domain" description="SRCR" evidence="16">
    <location>
        <begin position="2114"/>
        <end position="2214"/>
    </location>
</feature>
<proteinExistence type="predicted"/>
<dbReference type="Gene3D" id="2.40.10.10">
    <property type="entry name" value="Trypsin-like serine proteases"/>
    <property type="match status" value="2"/>
</dbReference>
<dbReference type="InterPro" id="IPR035914">
    <property type="entry name" value="Sperma_CUB_dom_sf"/>
</dbReference>
<feature type="disulfide bond" evidence="9">
    <location>
        <begin position="2375"/>
        <end position="2384"/>
    </location>
</feature>
<feature type="domain" description="EGF-like" evidence="14">
    <location>
        <begin position="25"/>
        <end position="59"/>
    </location>
</feature>
<dbReference type="PROSITE" id="PS01180">
    <property type="entry name" value="CUB"/>
    <property type="match status" value="1"/>
</dbReference>
<feature type="domain" description="HYR" evidence="17">
    <location>
        <begin position="60"/>
        <end position="142"/>
    </location>
</feature>
<dbReference type="PROSITE" id="PS00010">
    <property type="entry name" value="ASX_HYDROXYL"/>
    <property type="match status" value="1"/>
</dbReference>
<protein>
    <submittedName>
        <fullName evidence="18">Neurotrypsin</fullName>
    </submittedName>
</protein>
<evidence type="ECO:0000256" key="9">
    <source>
        <dbReference type="PROSITE-ProRule" id="PRU00076"/>
    </source>
</evidence>
<dbReference type="InterPro" id="IPR036055">
    <property type="entry name" value="LDL_receptor-like_sf"/>
</dbReference>
<dbReference type="PROSITE" id="PS00420">
    <property type="entry name" value="SRCR_1"/>
    <property type="match status" value="3"/>
</dbReference>
<dbReference type="PANTHER" id="PTHR47653:SF1">
    <property type="entry name" value="DELETED IN MALIGNANT BRAIN TUMORS 1 PROTEIN"/>
    <property type="match status" value="1"/>
</dbReference>
<sequence>MQRLHLIGLLALFCTTLYVVEGQRSSNDCDPPCDRGTCLRFFIFSGCLCEEGYGGKNCSTDEMAPFLVCPNTLYRSTDPGTNRTSVSFGPIRMSDNSGFQPNLYKNPASGSTFFYGENEVEMKAVDNSGNEATCAFTIHVQDNEPPMITCPPDMTFFLSNGEMHKVVEFAAETVRDNVDQDITVTSSPSSGSEFFLGTNVVQMSAVDESQNVGSCNFTVTVRDMLTCKDGSTLESDDECNYIWDCSDGRDEYHCAPEVVDEMESFLHPSDEDGTFKFQVEDGLGIHITFYSNNSRGEIAVGEGSEPGKYVLFAQSYLYDDVDIFLPSNLAWVMFKTNDRNRDGLVEILVESSQVTSSISIDDEEYVLTLNESSYRSVYVWKVNAPEGKWIRGSTGEALSRYSYGSSLLIRGNDGQLIDNIAVFGSFGEFLLPVDVIWIRFQGVSRDYSINLVAQEPVATQLPVGGKHVVSYRRTLQSTCSIDSFVIELPSYQYVVRLGNASSRQGKDNIVMFEQEGTYLSPIGVVTYNEQTSPYSPFLKPSMVAHLTKSRVVLLSLPSHDCRYQYEDWDEMVVELEFKPEDLSVQLEDGDVFPISSAQEYYSESLVFNRRVFTSDNEIFVEAKLPLQPCSVFYNGSLRDSPFSITGYQEPSFRSSLIGVTTQDVGILNEDLLSGPLPLGCPYHINVHPKVPNDGYIVCSDGKTVVSQEQVCNTIVDCPGERDEIGCVPSEVDTSDLVSLLATPHETLGKIYTFQKTNSSQRFLVEARLLTSYGSSDQEVLAAGSGRYLGDNSSGIIVLNCSDLIDEGTFLVFEDDVIWIKVLSSIKRVPFFGTLSVGSVDDYVDCGNNIAIAKDRRCDGLHHCQMGTDERNCAPLSVGESVPLVLPSRSQEVDVIIWTFTKEDGNIFLLNLQRHVRYDYRYIAVGTGSDPSDNSTIIEQWSRYDDVSGSVFVPENEIWIKMEPRYSVPHSSPGSVFVSRVTESNVTQGVVREFSSPSYPQESTEAWVGLWVYRFPSGMGGLIRCNDISLQSGTVMIGVGADFKSDQSIVSLINNYRYNSAEIQIPSNTIWISSVFESNINQYLSRGSRFHCFVSAVPASIILVANEPVEIEYHAEDDKFVWTGWVIETPDSFKTLFSFDRGDFDTTDIGVGIDFEENVTAEYFFSSNERKKDVAIDGSAWTFLSSQRCYYLCSWSYTVTAVDPQDVMTCDGYVFTEDDVCDNRTACIDGTDENECVTARLRGGDSLTLYPPSRDALDLIWSFSVETGFQPLVRFRNINFGYSDRIQIGSGVWQAGKSPLAFYDRSNSTFDVLIPSESVWIRYQGNERYYYGRRAFEMEITAFQADDFFACTESLVVVNSTLVCDGEPNCPYGDDEIGCEIFEGEFVTLMTTGYPSNRPADIMQKWEYHTTQDNIAMVVHFRELYLRYSERFYAGIGELSPENSSVDYRPAQDCVLTQYDPVEDLYLESNMIWINIDSEYFGGGGRMWAEVRVVKTNDDFIRCNDGRHIAAVDQLCDNLWTCDDGEDEVGCDAVSLEEEELFSLEFSDSSSFPEDTRRTWTFRTQQQDSAIAITVTSYGYGYFDITIGMGTDFMDRDSVVKVFRPRNRFEGIFIFGSEAWLTASGSLREAVVNVTVVSRSELYTCEGSDRIIARDKLCDNVWDCKSGSDESDCDPVFIDITDNYALSLSKPFDESLSTQSWIFEIPDGREASIELRSVELHRAQISVGSGSDPSNLNSRLIATIDDTEKTQWMVSAKNFWVKTVVDTGYSSLFGTVEVKSIPPPPSTCGDDAFQCTFTRECIDISSTCDGSFDCEDRSDEISCDCPLPLCFRCGTGECFPRSSLCRGYSYSSGAACLDEVPFCDFECPAWDGSTIISNRFVCDGFLDCVDGSDEEIENCDCKPPAYSCGEKCITQNQVCDGVKDCLNGTDEIDCECSSFEVACEEDDCIAYWDGCMEETCMNVDECRACPPNYFQCQDFTCLPVSSVCDFVSDCFNGEDEEGCPDIPTVRLVGGIRGNEGRVEIFHDGVWGTVCDDLWDDRDASVVCRQLGFGDSGDALRYAHFGSGVGPIWLDNVGCTGSENRLEECRSPGWGIHNCGHSEDAGVRCEYDVPTVRLVGGNTTYEGRVEVFYEGEWGTVCDDDWDENDAAIVCRQLGLGSSGEAFRTATFGSGTGPIWLDNVACRGYERRIESCRSNDWGDHNCGHYEDAGVRCNDDLATLPPAVPTSTGSDGQCYPNPCRNGGNCIDLGPGFPFLCLCPSGTFGPNCESFLSTTPPAFPFPTTFNGLCSPGPCRNGGSCLDLGTSYICLCQPQNYGINCELSLEVETSTSLFTSLGYDYGYEYTTSNPYEAFCDRDPCRSRGICIELGVSFLCLCQTDFYGDTCEFSYYEEDEYMTTISNGGDFMTTELPFSFDVAVDADSPVTITSPGYPESLPKFKKGTWVISAPFGYGIQIEAVDIDFGYSSRFLLGSGSTVGRNVFSEFSSHSYRDFGPLLLRSSDIWFKFTSEDYSRNRGFVFKVTAVEGIGIRNIYYLMENDQTIIESPNYPVNYPVKVDEIWNFEAAEGLGFVVSFSDFSLEENWDYVTIGSGNEPNPKAITAKWTGYSIPESVSINANSLWMRFTSDLSNTSRGFRAQVAVEVIPSAIRLVGGNSETEGRVEIFYNGIWGTVCDDSWDRNDAQVVCRELGFGEYGDALSYSSYGPGVGQIWLDNVRCNGNELRLEDCRSNEWGIHDCNHYEDASVRCHDSPYATTDTPRYGFTDSPSRGATISLQSNSPRTVNYYSSYGYDNPEEVWYLVAPDNHSIRISFSSVYLDEGQLEARIVLPSNESILIARYSDYSSPEDVEISSSNVVLNYIPGYHSYGGDSFELTVTAVPDAIVDCASDAIPESFRCNGKPECKGNIDEVDCDFNTDDDNTGDLIQSSSFVRIGHRYGLATCGGTVINSRWVLTAAECLTQRSTASYEVLVGVDDFPKNYSMDETYSVVAEIEVNTANGTESGIGLLKLDRPLEGFGTYVFPLSLPEKGSVVNPGTYVNVVGWSRADYGAAIITITREPVVSEEFCMARQNPLSLMGGGFCTGYIQSYGADCFNIFGGPVVYEGEDNGSREIIGVVMRQPPPWQCGQLFSPKMHPLVSSHVDFIKDIMRYV</sequence>
<evidence type="ECO:0000256" key="4">
    <source>
        <dbReference type="ARBA" id="ARBA00022737"/>
    </source>
</evidence>